<evidence type="ECO:0000313" key="5">
    <source>
        <dbReference type="EMBL" id="MDR7301241.1"/>
    </source>
</evidence>
<evidence type="ECO:0000259" key="3">
    <source>
        <dbReference type="Pfam" id="PF00465"/>
    </source>
</evidence>
<evidence type="ECO:0000313" key="6">
    <source>
        <dbReference type="Proteomes" id="UP001180845"/>
    </source>
</evidence>
<evidence type="ECO:0000259" key="4">
    <source>
        <dbReference type="Pfam" id="PF25137"/>
    </source>
</evidence>
<dbReference type="PANTHER" id="PTHR11496">
    <property type="entry name" value="ALCOHOL DEHYDROGENASE"/>
    <property type="match status" value="1"/>
</dbReference>
<dbReference type="GO" id="GO:0046872">
    <property type="term" value="F:metal ion binding"/>
    <property type="evidence" value="ECO:0007669"/>
    <property type="project" value="InterPro"/>
</dbReference>
<sequence>MKLELDVPTHVDFGRGELDRIGDHARAQGTCALVVTGRTTAKAHGYLDRVLASLESSGVRSTVFDRVSANPRSDEVEAAAEQARRNGCDLVVGLGGGSALDAAKGVGVSVATGESVRDLIGVTLEADTPALPLIAIPTTAGSGSEVTKGAIITDTVRNFRSGLRGDAVFPRVAIVDPDLIASVPREVMVETVFDSFAHAVEGCVTARSDVSSRARAHQSIELIATHLPAVLRGEDSSAAREALCRAAVLGGVNVATVSTCLPHRLQQAMGSVPGLDISHGRGLAVLYPSWLRHTAPLVPDEFSAIAGLLGGSTLHGAVDRLLTSAGLRCRLRDWGVTKDDLERFTQSVTGNLGNDPAPEIGTEYIRTLYAESY</sequence>
<keyword evidence="2" id="KW-0560">Oxidoreductase</keyword>
<dbReference type="FunFam" id="3.40.50.1970:FF:000003">
    <property type="entry name" value="Alcohol dehydrogenase, iron-containing"/>
    <property type="match status" value="1"/>
</dbReference>
<dbReference type="SUPFAM" id="SSF56796">
    <property type="entry name" value="Dehydroquinate synthase-like"/>
    <property type="match status" value="1"/>
</dbReference>
<dbReference type="Pfam" id="PF25137">
    <property type="entry name" value="ADH_Fe_C"/>
    <property type="match status" value="1"/>
</dbReference>
<gene>
    <name evidence="5" type="ORF">JOF55_001422</name>
</gene>
<dbReference type="Gene3D" id="3.40.50.1970">
    <property type="match status" value="1"/>
</dbReference>
<dbReference type="Gene3D" id="1.20.1090.10">
    <property type="entry name" value="Dehydroquinate synthase-like - alpha domain"/>
    <property type="match status" value="1"/>
</dbReference>
<protein>
    <submittedName>
        <fullName evidence="5">Alcohol dehydrogenase class IV</fullName>
    </submittedName>
</protein>
<dbReference type="AlphaFoldDB" id="A0AAE4CLD6"/>
<feature type="domain" description="Fe-containing alcohol dehydrogenase-like C-terminal" evidence="4">
    <location>
        <begin position="189"/>
        <end position="351"/>
    </location>
</feature>
<dbReference type="InterPro" id="IPR056798">
    <property type="entry name" value="ADH_Fe_C"/>
</dbReference>
<name>A0AAE4CLD6_9ACTN</name>
<dbReference type="InterPro" id="IPR039697">
    <property type="entry name" value="Alcohol_dehydrogenase_Fe"/>
</dbReference>
<organism evidence="5 6">
    <name type="scientific">Haloactinomyces albus</name>
    <dbReference type="NCBI Taxonomy" id="1352928"/>
    <lineage>
        <taxon>Bacteria</taxon>
        <taxon>Bacillati</taxon>
        <taxon>Actinomycetota</taxon>
        <taxon>Actinomycetes</taxon>
        <taxon>Actinopolysporales</taxon>
        <taxon>Actinopolysporaceae</taxon>
        <taxon>Haloactinomyces</taxon>
    </lineage>
</organism>
<evidence type="ECO:0000256" key="1">
    <source>
        <dbReference type="ARBA" id="ARBA00007358"/>
    </source>
</evidence>
<dbReference type="Proteomes" id="UP001180845">
    <property type="component" value="Unassembled WGS sequence"/>
</dbReference>
<dbReference type="EMBL" id="JAVDXW010000001">
    <property type="protein sequence ID" value="MDR7301241.1"/>
    <property type="molecule type" value="Genomic_DNA"/>
</dbReference>
<keyword evidence="6" id="KW-1185">Reference proteome</keyword>
<comment type="caution">
    <text evidence="5">The sequence shown here is derived from an EMBL/GenBank/DDBJ whole genome shotgun (WGS) entry which is preliminary data.</text>
</comment>
<dbReference type="InterPro" id="IPR001670">
    <property type="entry name" value="ADH_Fe/GldA"/>
</dbReference>
<comment type="similarity">
    <text evidence="1">Belongs to the iron-containing alcohol dehydrogenase family.</text>
</comment>
<accession>A0AAE4CLD6</accession>
<dbReference type="RefSeq" id="WP_310271365.1">
    <property type="nucleotide sequence ID" value="NZ_JAVDXW010000001.1"/>
</dbReference>
<proteinExistence type="inferred from homology"/>
<feature type="domain" description="Alcohol dehydrogenase iron-type/glycerol dehydrogenase GldA" evidence="3">
    <location>
        <begin position="8"/>
        <end position="177"/>
    </location>
</feature>
<dbReference type="GO" id="GO:0004022">
    <property type="term" value="F:alcohol dehydrogenase (NAD+) activity"/>
    <property type="evidence" value="ECO:0007669"/>
    <property type="project" value="UniProtKB-ARBA"/>
</dbReference>
<dbReference type="PANTHER" id="PTHR11496:SF102">
    <property type="entry name" value="ALCOHOL DEHYDROGENASE 4"/>
    <property type="match status" value="1"/>
</dbReference>
<reference evidence="5" key="1">
    <citation type="submission" date="2023-07" db="EMBL/GenBank/DDBJ databases">
        <title>Sequencing the genomes of 1000 actinobacteria strains.</title>
        <authorList>
            <person name="Klenk H.-P."/>
        </authorList>
    </citation>
    <scope>NUCLEOTIDE SEQUENCE</scope>
    <source>
        <strain evidence="5">DSM 45977</strain>
    </source>
</reference>
<dbReference type="Pfam" id="PF00465">
    <property type="entry name" value="Fe-ADH"/>
    <property type="match status" value="1"/>
</dbReference>
<evidence type="ECO:0000256" key="2">
    <source>
        <dbReference type="ARBA" id="ARBA00023002"/>
    </source>
</evidence>